<dbReference type="GO" id="GO:0005044">
    <property type="term" value="F:scavenger receptor activity"/>
    <property type="evidence" value="ECO:0007669"/>
    <property type="project" value="TreeGrafter"/>
</dbReference>
<dbReference type="AlphaFoldDB" id="A0A5K3FV67"/>
<keyword evidence="6" id="KW-0325">Glycoprotein</keyword>
<accession>A0A5K3FV67</accession>
<dbReference type="Pfam" id="PF01130">
    <property type="entry name" value="CD36"/>
    <property type="match status" value="1"/>
</dbReference>
<keyword evidence="4 7" id="KW-1133">Transmembrane helix</keyword>
<evidence type="ECO:0000256" key="1">
    <source>
        <dbReference type="ARBA" id="ARBA00004370"/>
    </source>
</evidence>
<keyword evidence="3 7" id="KW-0812">Transmembrane</keyword>
<evidence type="ECO:0000256" key="5">
    <source>
        <dbReference type="ARBA" id="ARBA00023136"/>
    </source>
</evidence>
<dbReference type="GO" id="GO:0005737">
    <property type="term" value="C:cytoplasm"/>
    <property type="evidence" value="ECO:0007669"/>
    <property type="project" value="TreeGrafter"/>
</dbReference>
<evidence type="ECO:0000313" key="8">
    <source>
        <dbReference type="WBParaSite" id="MCU_011866-RB"/>
    </source>
</evidence>
<reference evidence="8" key="1">
    <citation type="submission" date="2019-11" db="UniProtKB">
        <authorList>
            <consortium name="WormBaseParasite"/>
        </authorList>
    </citation>
    <scope>IDENTIFICATION</scope>
</reference>
<evidence type="ECO:0000256" key="4">
    <source>
        <dbReference type="ARBA" id="ARBA00022989"/>
    </source>
</evidence>
<evidence type="ECO:0000256" key="2">
    <source>
        <dbReference type="ARBA" id="ARBA00010532"/>
    </source>
</evidence>
<dbReference type="InterPro" id="IPR002159">
    <property type="entry name" value="CD36_fam"/>
</dbReference>
<feature type="transmembrane region" description="Helical" evidence="7">
    <location>
        <begin position="181"/>
        <end position="203"/>
    </location>
</feature>
<sequence length="238" mass="26521">MFGTNICRSVPFTAKMWVPTVNFPKLKLLVLELDDAAFESADGRPENAGFHNQSYPGDRYPPSGLWSLGPCILPSVSGNKPLYVSLPYFNKAADEVRDAIIFEDGIEPGAISQLKVDPKTGFIIEGTLQYQVNLLVPKSQYGAANDTMYPLALIQEFKAASREDAENLYNTAYAFPQMIRMVVRVLFSILTVLAFSLLLATVIRKYLDYRAAKEIDEDKVTAVEFNEDDSISDKSMNI</sequence>
<evidence type="ECO:0000256" key="3">
    <source>
        <dbReference type="ARBA" id="ARBA00022692"/>
    </source>
</evidence>
<keyword evidence="5 7" id="KW-0472">Membrane</keyword>
<comment type="similarity">
    <text evidence="2">Belongs to the CD36 family.</text>
</comment>
<name>A0A5K3FV67_MESCO</name>
<evidence type="ECO:0000256" key="7">
    <source>
        <dbReference type="SAM" id="Phobius"/>
    </source>
</evidence>
<dbReference type="WBParaSite" id="MCU_011866-RB">
    <property type="protein sequence ID" value="MCU_011866-RB"/>
    <property type="gene ID" value="MCU_011866"/>
</dbReference>
<dbReference type="GO" id="GO:0016020">
    <property type="term" value="C:membrane"/>
    <property type="evidence" value="ECO:0007669"/>
    <property type="project" value="UniProtKB-SubCell"/>
</dbReference>
<dbReference type="PANTHER" id="PTHR11923:SF51">
    <property type="entry name" value="LYSOSOME MEMBRANE PROTEIN 2"/>
    <property type="match status" value="1"/>
</dbReference>
<proteinExistence type="inferred from homology"/>
<protein>
    <submittedName>
        <fullName evidence="8">Secreted protein</fullName>
    </submittedName>
</protein>
<organism evidence="8">
    <name type="scientific">Mesocestoides corti</name>
    <name type="common">Flatworm</name>
    <dbReference type="NCBI Taxonomy" id="53468"/>
    <lineage>
        <taxon>Eukaryota</taxon>
        <taxon>Metazoa</taxon>
        <taxon>Spiralia</taxon>
        <taxon>Lophotrochozoa</taxon>
        <taxon>Platyhelminthes</taxon>
        <taxon>Cestoda</taxon>
        <taxon>Eucestoda</taxon>
        <taxon>Cyclophyllidea</taxon>
        <taxon>Mesocestoididae</taxon>
        <taxon>Mesocestoides</taxon>
    </lineage>
</organism>
<comment type="subcellular location">
    <subcellularLocation>
        <location evidence="1">Membrane</location>
    </subcellularLocation>
</comment>
<evidence type="ECO:0000256" key="6">
    <source>
        <dbReference type="ARBA" id="ARBA00023180"/>
    </source>
</evidence>
<dbReference type="PANTHER" id="PTHR11923">
    <property type="entry name" value="SCAVENGER RECEPTOR CLASS B TYPE-1 SR-B1"/>
    <property type="match status" value="1"/>
</dbReference>